<feature type="compositionally biased region" description="Low complexity" evidence="1">
    <location>
        <begin position="1"/>
        <end position="11"/>
    </location>
</feature>
<comment type="caution">
    <text evidence="4">The sequence shown here is derived from an EMBL/GenBank/DDBJ whole genome shotgun (WGS) entry which is preliminary data.</text>
</comment>
<organism evidence="4 5">
    <name type="scientific">Euplotes crassus</name>
    <dbReference type="NCBI Taxonomy" id="5936"/>
    <lineage>
        <taxon>Eukaryota</taxon>
        <taxon>Sar</taxon>
        <taxon>Alveolata</taxon>
        <taxon>Ciliophora</taxon>
        <taxon>Intramacronucleata</taxon>
        <taxon>Spirotrichea</taxon>
        <taxon>Hypotrichia</taxon>
        <taxon>Euplotida</taxon>
        <taxon>Euplotidae</taxon>
        <taxon>Moneuplotes</taxon>
    </lineage>
</organism>
<keyword evidence="2" id="KW-1133">Transmembrane helix</keyword>
<evidence type="ECO:0000313" key="5">
    <source>
        <dbReference type="Proteomes" id="UP001295684"/>
    </source>
</evidence>
<dbReference type="AlphaFoldDB" id="A0AAD1U713"/>
<dbReference type="PROSITE" id="PS51837">
    <property type="entry name" value="LITAF"/>
    <property type="match status" value="1"/>
</dbReference>
<sequence>MDNRPNYGAFRPPNPPPRGINPNIAGANPEGVYEIVFTDTNEILYVHSDMPIRVRCRYCGHIGISKVKTSCNWDDTCFLLFMLLFFFIFYCCIPAVCARTRESAHHCERCDREILKVSIGHE</sequence>
<evidence type="ECO:0000313" key="4">
    <source>
        <dbReference type="EMBL" id="CAI2363138.1"/>
    </source>
</evidence>
<keyword evidence="2" id="KW-0812">Transmembrane</keyword>
<dbReference type="Proteomes" id="UP001295684">
    <property type="component" value="Unassembled WGS sequence"/>
</dbReference>
<accession>A0AAD1U713</accession>
<name>A0AAD1U713_EUPCR</name>
<keyword evidence="5" id="KW-1185">Reference proteome</keyword>
<evidence type="ECO:0000259" key="3">
    <source>
        <dbReference type="PROSITE" id="PS51837"/>
    </source>
</evidence>
<feature type="region of interest" description="Disordered" evidence="1">
    <location>
        <begin position="1"/>
        <end position="21"/>
    </location>
</feature>
<dbReference type="SMART" id="SM00714">
    <property type="entry name" value="LITAF"/>
    <property type="match status" value="1"/>
</dbReference>
<dbReference type="Pfam" id="PF10601">
    <property type="entry name" value="zf-LITAF-like"/>
    <property type="match status" value="1"/>
</dbReference>
<proteinExistence type="predicted"/>
<dbReference type="InterPro" id="IPR006629">
    <property type="entry name" value="LITAF"/>
</dbReference>
<evidence type="ECO:0000256" key="1">
    <source>
        <dbReference type="SAM" id="MobiDB-lite"/>
    </source>
</evidence>
<feature type="domain" description="LITAF" evidence="3">
    <location>
        <begin position="33"/>
        <end position="119"/>
    </location>
</feature>
<reference evidence="4" key="1">
    <citation type="submission" date="2023-07" db="EMBL/GenBank/DDBJ databases">
        <authorList>
            <consortium name="AG Swart"/>
            <person name="Singh M."/>
            <person name="Singh A."/>
            <person name="Seah K."/>
            <person name="Emmerich C."/>
        </authorList>
    </citation>
    <scope>NUCLEOTIDE SEQUENCE</scope>
    <source>
        <strain evidence="4">DP1</strain>
    </source>
</reference>
<keyword evidence="2" id="KW-0472">Membrane</keyword>
<dbReference type="EMBL" id="CAMPGE010004289">
    <property type="protein sequence ID" value="CAI2363138.1"/>
    <property type="molecule type" value="Genomic_DNA"/>
</dbReference>
<evidence type="ECO:0000256" key="2">
    <source>
        <dbReference type="SAM" id="Phobius"/>
    </source>
</evidence>
<protein>
    <recommendedName>
        <fullName evidence="3">LITAF domain-containing protein</fullName>
    </recommendedName>
</protein>
<gene>
    <name evidence="4" type="ORF">ECRASSUSDP1_LOCUS4468</name>
</gene>
<feature type="transmembrane region" description="Helical" evidence="2">
    <location>
        <begin position="78"/>
        <end position="98"/>
    </location>
</feature>